<proteinExistence type="predicted"/>
<reference evidence="1 2" key="1">
    <citation type="journal article" date="2013" name="PLoS ONE">
        <title>Genomic and secretomic analyses reveal unique features of the lignocellulolytic enzyme system of Penicillium decumbens.</title>
        <authorList>
            <person name="Liu G."/>
            <person name="Zhang L."/>
            <person name="Wei X."/>
            <person name="Zou G."/>
            <person name="Qin Y."/>
            <person name="Ma L."/>
            <person name="Li J."/>
            <person name="Zheng H."/>
            <person name="Wang S."/>
            <person name="Wang C."/>
            <person name="Xun L."/>
            <person name="Zhao G.-P."/>
            <person name="Zhou Z."/>
            <person name="Qu Y."/>
        </authorList>
    </citation>
    <scope>NUCLEOTIDE SEQUENCE [LARGE SCALE GENOMIC DNA]</scope>
    <source>
        <strain evidence="2">114-2 / CGMCC 5302</strain>
    </source>
</reference>
<dbReference type="HOGENOM" id="CLU_2038853_0_0_1"/>
<name>S8AZM7_PENO1</name>
<organism evidence="1 2">
    <name type="scientific">Penicillium oxalicum (strain 114-2 / CGMCC 5302)</name>
    <name type="common">Penicillium decumbens</name>
    <dbReference type="NCBI Taxonomy" id="933388"/>
    <lineage>
        <taxon>Eukaryota</taxon>
        <taxon>Fungi</taxon>
        <taxon>Dikarya</taxon>
        <taxon>Ascomycota</taxon>
        <taxon>Pezizomycotina</taxon>
        <taxon>Eurotiomycetes</taxon>
        <taxon>Eurotiomycetidae</taxon>
        <taxon>Eurotiales</taxon>
        <taxon>Aspergillaceae</taxon>
        <taxon>Penicillium</taxon>
    </lineage>
</organism>
<evidence type="ECO:0000313" key="2">
    <source>
        <dbReference type="Proteomes" id="UP000019376"/>
    </source>
</evidence>
<accession>S8AZM7</accession>
<protein>
    <submittedName>
        <fullName evidence="1">Uncharacterized protein</fullName>
    </submittedName>
</protein>
<dbReference type="EMBL" id="KB644414">
    <property type="protein sequence ID" value="EPS31898.1"/>
    <property type="molecule type" value="Genomic_DNA"/>
</dbReference>
<dbReference type="Proteomes" id="UP000019376">
    <property type="component" value="Unassembled WGS sequence"/>
</dbReference>
<dbReference type="AlphaFoldDB" id="S8AZM7"/>
<gene>
    <name evidence="1" type="ORF">PDE_06856</name>
</gene>
<evidence type="ECO:0000313" key="1">
    <source>
        <dbReference type="EMBL" id="EPS31898.1"/>
    </source>
</evidence>
<sequence>MGWFEGRRKLRAVVESSSQGHEESLVDVGGEEGCFVEVESTNWEEAERMELNTYSALDQVVIPWRICDWRGGTEQKDATEAAMGRKMDEACGRGEGLERFRWGFRQETHGCGRCAFWGRDV</sequence>
<keyword evidence="2" id="KW-1185">Reference proteome</keyword>